<keyword evidence="1" id="KW-0472">Membrane</keyword>
<sequence length="154" mass="17852">MYLILIFLHSVIRWLVFASLIYATYRGAKGWLTKASFSKTDDAVRHITATFSHIQLMVGYILYFNSPFIAYFLSHFREAIKQFEFMFFGMIHISLMSIAIVLITIGSSAAKRQETDLDKFKTMTIFYSIALLLILIAIPWPFSPLAARPYMRIF</sequence>
<organism evidence="2 3">
    <name type="scientific">Dyadobacter pollutisoli</name>
    <dbReference type="NCBI Taxonomy" id="2910158"/>
    <lineage>
        <taxon>Bacteria</taxon>
        <taxon>Pseudomonadati</taxon>
        <taxon>Bacteroidota</taxon>
        <taxon>Cytophagia</taxon>
        <taxon>Cytophagales</taxon>
        <taxon>Spirosomataceae</taxon>
        <taxon>Dyadobacter</taxon>
    </lineage>
</organism>
<feature type="transmembrane region" description="Helical" evidence="1">
    <location>
        <begin position="85"/>
        <end position="105"/>
    </location>
</feature>
<evidence type="ECO:0000313" key="3">
    <source>
        <dbReference type="Proteomes" id="UP001164653"/>
    </source>
</evidence>
<evidence type="ECO:0000313" key="2">
    <source>
        <dbReference type="EMBL" id="WAC13595.1"/>
    </source>
</evidence>
<proteinExistence type="predicted"/>
<keyword evidence="1" id="KW-0812">Transmembrane</keyword>
<evidence type="ECO:0000256" key="1">
    <source>
        <dbReference type="SAM" id="Phobius"/>
    </source>
</evidence>
<dbReference type="Proteomes" id="UP001164653">
    <property type="component" value="Chromosome"/>
</dbReference>
<dbReference type="EMBL" id="CP112998">
    <property type="protein sequence ID" value="WAC13595.1"/>
    <property type="molecule type" value="Genomic_DNA"/>
</dbReference>
<dbReference type="RefSeq" id="WP_244819297.1">
    <property type="nucleotide sequence ID" value="NZ_CP112998.1"/>
</dbReference>
<evidence type="ECO:0008006" key="4">
    <source>
        <dbReference type="Google" id="ProtNLM"/>
    </source>
</evidence>
<keyword evidence="3" id="KW-1185">Reference proteome</keyword>
<keyword evidence="1" id="KW-1133">Transmembrane helix</keyword>
<dbReference type="KEGG" id="dpf:ON006_06480"/>
<feature type="transmembrane region" description="Helical" evidence="1">
    <location>
        <begin position="125"/>
        <end position="142"/>
    </location>
</feature>
<name>A0A9E8NBM4_9BACT</name>
<dbReference type="AlphaFoldDB" id="A0A9E8NBM4"/>
<protein>
    <recommendedName>
        <fullName evidence="4">Cytochrome B</fullName>
    </recommendedName>
</protein>
<gene>
    <name evidence="2" type="ORF">ON006_06480</name>
</gene>
<feature type="transmembrane region" description="Helical" evidence="1">
    <location>
        <begin position="46"/>
        <end position="65"/>
    </location>
</feature>
<reference evidence="2" key="1">
    <citation type="submission" date="2022-11" db="EMBL/GenBank/DDBJ databases">
        <title>Dyadobacter pollutisoli sp. nov., isolated from plastic dumped soil.</title>
        <authorList>
            <person name="Kim J.M."/>
            <person name="Kim K.R."/>
            <person name="Lee J.K."/>
            <person name="Hao L."/>
            <person name="Jeon C.O."/>
        </authorList>
    </citation>
    <scope>NUCLEOTIDE SEQUENCE</scope>
    <source>
        <strain evidence="2">U1</strain>
    </source>
</reference>
<accession>A0A9E8NBM4</accession>
<feature type="transmembrane region" description="Helical" evidence="1">
    <location>
        <begin position="6"/>
        <end position="25"/>
    </location>
</feature>